<proteinExistence type="predicted"/>
<sequence length="179" mass="20435">MNSNKVKQNKKLQIFKVNDEYDDKFFGKVSNDSEDNDSEEVSQEFESNFEESQALKAKIISAETIPDFVQFTNQKCVNLNTGKKTLDIRLLGNSFDRNDQLTIESIPEYWFVSISEGKSHKENQRMTNVVAVSILQFEVLPDCCEKNIKDYQHIEIIGGGSNGAVFKGQNLKLKHLSFI</sequence>
<evidence type="ECO:0000313" key="2">
    <source>
        <dbReference type="Proteomes" id="UP001439008"/>
    </source>
</evidence>
<evidence type="ECO:0000313" key="1">
    <source>
        <dbReference type="EMBL" id="MES1920963.1"/>
    </source>
</evidence>
<protein>
    <submittedName>
        <fullName evidence="1">Uncharacterized protein</fullName>
    </submittedName>
</protein>
<name>A0ABV2ANJ7_9EUKA</name>
<accession>A0ABV2ANJ7</accession>
<dbReference type="Proteomes" id="UP001439008">
    <property type="component" value="Unassembled WGS sequence"/>
</dbReference>
<keyword evidence="2" id="KW-1185">Reference proteome</keyword>
<dbReference type="EMBL" id="JBDODL010000983">
    <property type="protein sequence ID" value="MES1920963.1"/>
    <property type="molecule type" value="Genomic_DNA"/>
</dbReference>
<gene>
    <name evidence="1" type="ORF">MHBO_002563</name>
</gene>
<reference evidence="1 2" key="1">
    <citation type="journal article" date="2024" name="BMC Biol.">
        <title>Comparative genomics of Ascetosporea gives new insight into the evolutionary basis for animal parasitism in Rhizaria.</title>
        <authorList>
            <person name="Hiltunen Thoren M."/>
            <person name="Onut-Brannstrom I."/>
            <person name="Alfjorden A."/>
            <person name="Peckova H."/>
            <person name="Swords F."/>
            <person name="Hooper C."/>
            <person name="Holzer A.S."/>
            <person name="Bass D."/>
            <person name="Burki F."/>
        </authorList>
    </citation>
    <scope>NUCLEOTIDE SEQUENCE [LARGE SCALE GENOMIC DNA]</scope>
    <source>
        <strain evidence="1">20-A016</strain>
    </source>
</reference>
<comment type="caution">
    <text evidence="1">The sequence shown here is derived from an EMBL/GenBank/DDBJ whole genome shotgun (WGS) entry which is preliminary data.</text>
</comment>
<organism evidence="1 2">
    <name type="scientific">Bonamia ostreae</name>
    <dbReference type="NCBI Taxonomy" id="126728"/>
    <lineage>
        <taxon>Eukaryota</taxon>
        <taxon>Sar</taxon>
        <taxon>Rhizaria</taxon>
        <taxon>Endomyxa</taxon>
        <taxon>Ascetosporea</taxon>
        <taxon>Haplosporida</taxon>
        <taxon>Bonamia</taxon>
    </lineage>
</organism>